<dbReference type="AlphaFoldDB" id="A0AAJ6P105"/>
<dbReference type="InterPro" id="IPR051934">
    <property type="entry name" value="Phage_Tail_Fiber_Structural"/>
</dbReference>
<dbReference type="Proteomes" id="UP001236239">
    <property type="component" value="Unassembled WGS sequence"/>
</dbReference>
<feature type="domain" description="Phage tail fibre protein N-terminal" evidence="1">
    <location>
        <begin position="1"/>
        <end position="148"/>
    </location>
</feature>
<dbReference type="PANTHER" id="PTHR35191">
    <property type="entry name" value="PROPHAGE SIDE TAIL FIBER PROTEIN HOMOLOG STFQ-RELATED"/>
    <property type="match status" value="1"/>
</dbReference>
<name>A0AAJ6P105_9PAST</name>
<accession>A0AAJ6P105</accession>
<organism evidence="2 3">
    <name type="scientific">Phocoenobacter skyensis</name>
    <dbReference type="NCBI Taxonomy" id="97481"/>
    <lineage>
        <taxon>Bacteria</taxon>
        <taxon>Pseudomonadati</taxon>
        <taxon>Pseudomonadota</taxon>
        <taxon>Gammaproteobacteria</taxon>
        <taxon>Pasteurellales</taxon>
        <taxon>Pasteurellaceae</taxon>
        <taxon>Phocoenobacter</taxon>
    </lineage>
</organism>
<comment type="caution">
    <text evidence="2">The sequence shown here is derived from an EMBL/GenBank/DDBJ whole genome shotgun (WGS) entry which is preliminary data.</text>
</comment>
<reference evidence="2" key="1">
    <citation type="journal article" date="2023" name="Front. Microbiol.">
        <title>Phylogeography and host specificity of Pasteurellaceae pathogenic to sea-farmed fish in the north-east Atlantic.</title>
        <authorList>
            <person name="Gulla S."/>
            <person name="Colquhoun D.J."/>
            <person name="Olsen A.B."/>
            <person name="Spilsberg B."/>
            <person name="Lagesen K."/>
            <person name="Aakesson C.P."/>
            <person name="Strom S."/>
            <person name="Manji F."/>
            <person name="Birkbeck T.H."/>
            <person name="Nilsen H.K."/>
        </authorList>
    </citation>
    <scope>NUCLEOTIDE SEQUENCE</scope>
    <source>
        <strain evidence="2">TW16_20</strain>
    </source>
</reference>
<evidence type="ECO:0000313" key="3">
    <source>
        <dbReference type="Proteomes" id="UP001236239"/>
    </source>
</evidence>
<dbReference type="PANTHER" id="PTHR35191:SF1">
    <property type="entry name" value="PROPHAGE SIDE TAIL FIBER PROTEIN HOMOLOG STFQ-RELATED"/>
    <property type="match status" value="1"/>
</dbReference>
<proteinExistence type="predicted"/>
<dbReference type="EMBL" id="JASAYQ010000011">
    <property type="protein sequence ID" value="MDP8173133.1"/>
    <property type="molecule type" value="Genomic_DNA"/>
</dbReference>
<dbReference type="RefSeq" id="WP_306384740.1">
    <property type="nucleotide sequence ID" value="NZ_JASAYN010000006.1"/>
</dbReference>
<dbReference type="InterPro" id="IPR022225">
    <property type="entry name" value="Phage_tail_fibre_N"/>
</dbReference>
<dbReference type="Pfam" id="PF12571">
    <property type="entry name" value="Phage_tail_fib"/>
    <property type="match status" value="1"/>
</dbReference>
<evidence type="ECO:0000259" key="1">
    <source>
        <dbReference type="Pfam" id="PF12571"/>
    </source>
</evidence>
<gene>
    <name evidence="2" type="ORF">QJU93_07155</name>
</gene>
<sequence length="688" mass="75582">MSKKYYSILTRYGETVLANTLGNQQKLSNLKMAVGDGAGNETTPTATQTALVNSRYSANITKCYQDPKDDKQAVIELQIPENVGGFYVRELGLLDENNKLIAVANTPESYKPLTNEGSGKVSVFRLILRISHLDNIELSIDASTVYLTALDKSDRVDLDSSETVGSSKAVKTAYDKAVEVSDTAFIYKKFTVTNISQLPELQDGIYQVIDDNATFPENYGTLIVKSSIKFKKENGKNQTVGNWKFYEFSSTEGKKFTGCTLNGGKFSGFVEVFTENSTQVVRTDKNNNCNSYISFSRGNSIIGDYNPAKIDQIWAIHPNCCIKKNGTDYGSLYGLAYRYSDTEMAKGHQAVWCIDGKPQVAFGNNLWVKNVADVQVKVKTPILEFSNGGVLKTYDNDWVHLSKKLYLTNKEAHSIYADGGVFAKKGVETDGYIESRGGISTKKSKSEFLNSWKYAIELLEGDSIIGLKGKNLGIGFNSNGNIQVIHKNGSYIAQFAENGDAIFHKIFTNKIHIENQSTDDRYVRTSDFKIAELTTENLNAITANGFYAQKSSANASQSLNYPTQEAGTLIVMPSAHIARQEYRTYASNKVFFRNSNSDGSWRAWKTLNTEVKILTGTAKSGTILPIPAGFTEDQCTFFVSHKGGSANGAVVRGFSCGLNGRRVGSGISVAGYNTSTDYGVNYIVIGVK</sequence>
<protein>
    <submittedName>
        <fullName evidence="2">Phage tail protein</fullName>
    </submittedName>
</protein>
<dbReference type="CDD" id="cd19958">
    <property type="entry name" value="pyocin_knob"/>
    <property type="match status" value="1"/>
</dbReference>
<evidence type="ECO:0000313" key="2">
    <source>
        <dbReference type="EMBL" id="MDP8173133.1"/>
    </source>
</evidence>